<proteinExistence type="predicted"/>
<gene>
    <name evidence="1" type="ORF">HMPREF9446_01530</name>
</gene>
<dbReference type="HOGENOM" id="CLU_3247222_0_0_10"/>
<accession>F3PS26</accession>
<dbReference type="Proteomes" id="UP000003416">
    <property type="component" value="Unassembled WGS sequence"/>
</dbReference>
<comment type="caution">
    <text evidence="1">The sequence shown here is derived from an EMBL/GenBank/DDBJ whole genome shotgun (WGS) entry which is preliminary data.</text>
</comment>
<sequence>MGNILPFLIYIKKYVLKHKFSFVSAPWLEQRLYFCVVKHKKE</sequence>
<reference evidence="1 2" key="1">
    <citation type="submission" date="2011-02" db="EMBL/GenBank/DDBJ databases">
        <authorList>
            <person name="Weinstock G."/>
            <person name="Sodergren E."/>
            <person name="Clifton S."/>
            <person name="Fulton L."/>
            <person name="Fulton B."/>
            <person name="Courtney L."/>
            <person name="Fronick C."/>
            <person name="Harrison M."/>
            <person name="Strong C."/>
            <person name="Farmer C."/>
            <person name="Delahaunty K."/>
            <person name="Markovic C."/>
            <person name="Hall O."/>
            <person name="Minx P."/>
            <person name="Tomlinson C."/>
            <person name="Mitreva M."/>
            <person name="Hou S."/>
            <person name="Chen J."/>
            <person name="Wollam A."/>
            <person name="Pepin K.H."/>
            <person name="Johnson M."/>
            <person name="Bhonagiri V."/>
            <person name="Zhang X."/>
            <person name="Suruliraj S."/>
            <person name="Warren W."/>
            <person name="Chinwalla A."/>
            <person name="Mardis E.R."/>
            <person name="Wilson R.K."/>
        </authorList>
    </citation>
    <scope>NUCLEOTIDE SEQUENCE [LARGE SCALE GENOMIC DNA]</scope>
    <source>
        <strain evidence="1 2">YIT 12057</strain>
    </source>
</reference>
<evidence type="ECO:0000313" key="1">
    <source>
        <dbReference type="EMBL" id="EGF58017.1"/>
    </source>
</evidence>
<protein>
    <submittedName>
        <fullName evidence="1">Uncharacterized protein</fullName>
    </submittedName>
</protein>
<name>F3PS26_9BACE</name>
<dbReference type="AlphaFoldDB" id="F3PS26"/>
<dbReference type="EMBL" id="AFBN01000026">
    <property type="protein sequence ID" value="EGF58017.1"/>
    <property type="molecule type" value="Genomic_DNA"/>
</dbReference>
<evidence type="ECO:0000313" key="2">
    <source>
        <dbReference type="Proteomes" id="UP000003416"/>
    </source>
</evidence>
<keyword evidence="2" id="KW-1185">Reference proteome</keyword>
<organism evidence="1 2">
    <name type="scientific">Bacteroides fluxus YIT 12057</name>
    <dbReference type="NCBI Taxonomy" id="763034"/>
    <lineage>
        <taxon>Bacteria</taxon>
        <taxon>Pseudomonadati</taxon>
        <taxon>Bacteroidota</taxon>
        <taxon>Bacteroidia</taxon>
        <taxon>Bacteroidales</taxon>
        <taxon>Bacteroidaceae</taxon>
        <taxon>Bacteroides</taxon>
    </lineage>
</organism>